<comment type="subcellular location">
    <subcellularLocation>
        <location evidence="9">Endomembrane system</location>
        <topology evidence="9">Single-pass membrane protein</topology>
    </subcellularLocation>
    <subcellularLocation>
        <location evidence="1">Nucleus envelope</location>
    </subcellularLocation>
</comment>
<evidence type="ECO:0000256" key="2">
    <source>
        <dbReference type="ARBA" id="ARBA00007860"/>
    </source>
</evidence>
<accession>A0A401P829</accession>
<evidence type="ECO:0000256" key="7">
    <source>
        <dbReference type="ARBA" id="ARBA00023180"/>
    </source>
</evidence>
<evidence type="ECO:0000256" key="3">
    <source>
        <dbReference type="ARBA" id="ARBA00022553"/>
    </source>
</evidence>
<proteinExistence type="inferred from homology"/>
<evidence type="ECO:0000256" key="9">
    <source>
        <dbReference type="ARBA" id="ARBA00037847"/>
    </source>
</evidence>
<dbReference type="Gene3D" id="3.40.50.12190">
    <property type="match status" value="1"/>
</dbReference>
<evidence type="ECO:0000256" key="8">
    <source>
        <dbReference type="ARBA" id="ARBA00023242"/>
    </source>
</evidence>
<evidence type="ECO:0000259" key="12">
    <source>
        <dbReference type="Pfam" id="PF05609"/>
    </source>
</evidence>
<dbReference type="GO" id="GO:0005635">
    <property type="term" value="C:nuclear envelope"/>
    <property type="evidence" value="ECO:0007669"/>
    <property type="project" value="UniProtKB-SubCell"/>
</dbReference>
<evidence type="ECO:0000313" key="14">
    <source>
        <dbReference type="Proteomes" id="UP000288216"/>
    </source>
</evidence>
<keyword evidence="5 11" id="KW-1133">Transmembrane helix</keyword>
<evidence type="ECO:0000256" key="10">
    <source>
        <dbReference type="SAM" id="MobiDB-lite"/>
    </source>
</evidence>
<dbReference type="STRING" id="75743.A0A401P829"/>
<dbReference type="GO" id="GO:0001671">
    <property type="term" value="F:ATPase activator activity"/>
    <property type="evidence" value="ECO:0007669"/>
    <property type="project" value="InterPro"/>
</dbReference>
<dbReference type="OMA" id="GEQTMRC"/>
<protein>
    <recommendedName>
        <fullName evidence="12">Torsin-1A-interacting protein 1/2 AAA+ activator domain-containing protein</fullName>
    </recommendedName>
</protein>
<keyword evidence="4 11" id="KW-0812">Transmembrane</keyword>
<dbReference type="GO" id="GO:0016020">
    <property type="term" value="C:membrane"/>
    <property type="evidence" value="ECO:0007669"/>
    <property type="project" value="TreeGrafter"/>
</dbReference>
<evidence type="ECO:0000256" key="5">
    <source>
        <dbReference type="ARBA" id="ARBA00022989"/>
    </source>
</evidence>
<evidence type="ECO:0000256" key="4">
    <source>
        <dbReference type="ARBA" id="ARBA00022692"/>
    </source>
</evidence>
<dbReference type="Proteomes" id="UP000288216">
    <property type="component" value="Unassembled WGS sequence"/>
</dbReference>
<comment type="similarity">
    <text evidence="2">Belongs to the TOR1AIP family.</text>
</comment>
<dbReference type="InterPro" id="IPR008662">
    <property type="entry name" value="TOIP1/2"/>
</dbReference>
<dbReference type="PANTHER" id="PTHR18843">
    <property type="entry name" value="TORSIN-1A-INTERACTING PROTEIN"/>
    <property type="match status" value="1"/>
</dbReference>
<comment type="caution">
    <text evidence="13">The sequence shown here is derived from an EMBL/GenBank/DDBJ whole genome shotgun (WGS) entry which is preliminary data.</text>
</comment>
<keyword evidence="3" id="KW-0597">Phosphoprotein</keyword>
<feature type="region of interest" description="Disordered" evidence="10">
    <location>
        <begin position="33"/>
        <end position="191"/>
    </location>
</feature>
<dbReference type="GO" id="GO:0061024">
    <property type="term" value="P:membrane organization"/>
    <property type="evidence" value="ECO:0007669"/>
    <property type="project" value="TreeGrafter"/>
</dbReference>
<keyword evidence="6 11" id="KW-0472">Membrane</keyword>
<keyword evidence="7" id="KW-0325">Glycoprotein</keyword>
<feature type="transmembrane region" description="Helical" evidence="11">
    <location>
        <begin position="196"/>
        <end position="215"/>
    </location>
</feature>
<dbReference type="OrthoDB" id="6258998at2759"/>
<feature type="compositionally biased region" description="Basic and acidic residues" evidence="10">
    <location>
        <begin position="173"/>
        <end position="189"/>
    </location>
</feature>
<gene>
    <name evidence="13" type="ORF">scyTo_0012397</name>
</gene>
<dbReference type="InterPro" id="IPR038599">
    <property type="entry name" value="LAP1C-like_C_sf"/>
</dbReference>
<name>A0A401P829_SCYTO</name>
<organism evidence="13 14">
    <name type="scientific">Scyliorhinus torazame</name>
    <name type="common">Cloudy catshark</name>
    <name type="synonym">Catulus torazame</name>
    <dbReference type="NCBI Taxonomy" id="75743"/>
    <lineage>
        <taxon>Eukaryota</taxon>
        <taxon>Metazoa</taxon>
        <taxon>Chordata</taxon>
        <taxon>Craniata</taxon>
        <taxon>Vertebrata</taxon>
        <taxon>Chondrichthyes</taxon>
        <taxon>Elasmobranchii</taxon>
        <taxon>Galeomorphii</taxon>
        <taxon>Galeoidea</taxon>
        <taxon>Carcharhiniformes</taxon>
        <taxon>Scyliorhinidae</taxon>
        <taxon>Scyliorhinus</taxon>
    </lineage>
</organism>
<dbReference type="InterPro" id="IPR046753">
    <property type="entry name" value="TOIP1/2_C"/>
</dbReference>
<dbReference type="AlphaFoldDB" id="A0A401P829"/>
<dbReference type="PANTHER" id="PTHR18843:SF7">
    <property type="entry name" value="LAMINA-ASSOCIATED POLYPEPTIDE 1B ISOFORM 1-RELATED"/>
    <property type="match status" value="1"/>
</dbReference>
<evidence type="ECO:0000256" key="6">
    <source>
        <dbReference type="ARBA" id="ARBA00023136"/>
    </source>
</evidence>
<feature type="compositionally biased region" description="Basic and acidic residues" evidence="10">
    <location>
        <begin position="81"/>
        <end position="102"/>
    </location>
</feature>
<sequence>MAAFPLPLLAPLGKFMLFILQGFPSDAGRIFTGTAESEMSGGGSSSSSNNNSPVSGAREETRDGSKLSPNKRVTDDVDSSPVKRDCSPKDEVDFSKSDKETSDSDVDVLAGGDSPICSRTRSRISPDQVLLHTQSSLSRRPLRSARDREAGGAVTPAKADPRPVTQVLPHSEPSLKKGERDRRPVKEGTTDATSKHAALIVMIVGAVCFAVFFFVRNKPLAVALGEATALALFSDQFEQVEALFDGQQSALWRRSRIVLRNHINLTRHVKPAILMFTAAWDGEQTMRCLARRIAEAYSSALNATTTVEIDASEKSRQDSDVVKLEVDTLLSSGFDEGSRAAVVHHFQDLPPPSTLIFYKYCDHENAAYKGVALLITILLDEERLAPSVSLGAVEVKVRDFLKRKFSASEGREGMDTDKLSGLWSRIAHVVLPVVPVREIEERGCNPKEGGW</sequence>
<feature type="domain" description="Torsin-1A-interacting protein 1/2 AAA+ activator" evidence="12">
    <location>
        <begin position="226"/>
        <end position="444"/>
    </location>
</feature>
<evidence type="ECO:0000256" key="11">
    <source>
        <dbReference type="SAM" id="Phobius"/>
    </source>
</evidence>
<dbReference type="EMBL" id="BFAA01005981">
    <property type="protein sequence ID" value="GCB69295.1"/>
    <property type="molecule type" value="Genomic_DNA"/>
</dbReference>
<evidence type="ECO:0000313" key="13">
    <source>
        <dbReference type="EMBL" id="GCB69295.1"/>
    </source>
</evidence>
<dbReference type="Pfam" id="PF05609">
    <property type="entry name" value="LAP1_C"/>
    <property type="match status" value="1"/>
</dbReference>
<keyword evidence="8" id="KW-0539">Nucleus</keyword>
<reference evidence="13 14" key="1">
    <citation type="journal article" date="2018" name="Nat. Ecol. Evol.">
        <title>Shark genomes provide insights into elasmobranch evolution and the origin of vertebrates.</title>
        <authorList>
            <person name="Hara Y"/>
            <person name="Yamaguchi K"/>
            <person name="Onimaru K"/>
            <person name="Kadota M"/>
            <person name="Koyanagi M"/>
            <person name="Keeley SD"/>
            <person name="Tatsumi K"/>
            <person name="Tanaka K"/>
            <person name="Motone F"/>
            <person name="Kageyama Y"/>
            <person name="Nozu R"/>
            <person name="Adachi N"/>
            <person name="Nishimura O"/>
            <person name="Nakagawa R"/>
            <person name="Tanegashima C"/>
            <person name="Kiyatake I"/>
            <person name="Matsumoto R"/>
            <person name="Murakumo K"/>
            <person name="Nishida K"/>
            <person name="Terakita A"/>
            <person name="Kuratani S"/>
            <person name="Sato K"/>
            <person name="Hyodo S Kuraku.S."/>
        </authorList>
    </citation>
    <scope>NUCLEOTIDE SEQUENCE [LARGE SCALE GENOMIC DNA]</scope>
</reference>
<keyword evidence="14" id="KW-1185">Reference proteome</keyword>
<evidence type="ECO:0000256" key="1">
    <source>
        <dbReference type="ARBA" id="ARBA00004259"/>
    </source>
</evidence>